<dbReference type="STRING" id="286115.A0A507CSS0"/>
<accession>A0A507CSS0</accession>
<protein>
    <recommendedName>
        <fullName evidence="5">DNA-directed DNA polymerase</fullName>
    </recommendedName>
</protein>
<proteinExistence type="predicted"/>
<evidence type="ECO:0000313" key="3">
    <source>
        <dbReference type="EMBL" id="TPX42214.1"/>
    </source>
</evidence>
<name>A0A507CSS0_9FUNG</name>
<evidence type="ECO:0000256" key="2">
    <source>
        <dbReference type="SAM" id="SignalP"/>
    </source>
</evidence>
<feature type="compositionally biased region" description="Basic and acidic residues" evidence="1">
    <location>
        <begin position="209"/>
        <end position="222"/>
    </location>
</feature>
<dbReference type="CDD" id="cd09272">
    <property type="entry name" value="RNase_HI_RT_Ty1"/>
    <property type="match status" value="1"/>
</dbReference>
<evidence type="ECO:0000256" key="1">
    <source>
        <dbReference type="SAM" id="MobiDB-lite"/>
    </source>
</evidence>
<comment type="caution">
    <text evidence="3">The sequence shown here is derived from an EMBL/GenBank/DDBJ whole genome shotgun (WGS) entry which is preliminary data.</text>
</comment>
<sequence>MYAAAIVLLSILQLAPGYPMNPSPYVSPMDQNRLSEHLERGAQDIMKAVEESEGAARDNNPALLQEGLAQLDEYWIRTHPANFPIDFILIYEALPHPDFEGTRLDVAWKTWDYAKKLAFCMLTYLKNPGTELQPDVLQFIKQYHECGFPLNPAAADMRQRARTRSAAGRAFTRNENLLPEDSEGNLTWPPGFESVIRAPEHGSAFPDGYAERSDRRSGVQPDAGREFERLPSFNHYIPSTSIAPSSTIKFGFDKANPVSLPMQPGVKFDNEDPFADKTEYLEKIGGLLFLARVSRPDIMTAVSMMAQNSKEPKKGHMTVVNNIFRYLKGTIGYRLALGGKRISGDHELLAYTDSNWGGEAGRSRTGFVILLDGCPIVWSSKKQGVIAMSTAEAEYVALAATIKEVNWMESLLETLTIPHNKCVKVMVDNRAARLIAENLLMTPRARHIEIRYHFLRFHVQHNHVKLVDVASQDNVADVMTKALPKPAIERACTLLSLVPPRGGVIAAGSVVVMKNLIGQDGVITSCESHDETHLTYKYVD</sequence>
<evidence type="ECO:0008006" key="5">
    <source>
        <dbReference type="Google" id="ProtNLM"/>
    </source>
</evidence>
<gene>
    <name evidence="3" type="ORF">SeMB42_g05229</name>
</gene>
<keyword evidence="2" id="KW-0732">Signal</keyword>
<feature type="chain" id="PRO_5021383304" description="DNA-directed DNA polymerase" evidence="2">
    <location>
        <begin position="18"/>
        <end position="540"/>
    </location>
</feature>
<organism evidence="3 4">
    <name type="scientific">Synchytrium endobioticum</name>
    <dbReference type="NCBI Taxonomy" id="286115"/>
    <lineage>
        <taxon>Eukaryota</taxon>
        <taxon>Fungi</taxon>
        <taxon>Fungi incertae sedis</taxon>
        <taxon>Chytridiomycota</taxon>
        <taxon>Chytridiomycota incertae sedis</taxon>
        <taxon>Chytridiomycetes</taxon>
        <taxon>Synchytriales</taxon>
        <taxon>Synchytriaceae</taxon>
        <taxon>Synchytrium</taxon>
    </lineage>
</organism>
<dbReference type="Proteomes" id="UP000317494">
    <property type="component" value="Unassembled WGS sequence"/>
</dbReference>
<dbReference type="EMBL" id="QEAN01000240">
    <property type="protein sequence ID" value="TPX42214.1"/>
    <property type="molecule type" value="Genomic_DNA"/>
</dbReference>
<evidence type="ECO:0000313" key="4">
    <source>
        <dbReference type="Proteomes" id="UP000317494"/>
    </source>
</evidence>
<dbReference type="AlphaFoldDB" id="A0A507CSS0"/>
<dbReference type="VEuPathDB" id="FungiDB:SeMB42_g05229"/>
<reference evidence="3 4" key="1">
    <citation type="journal article" date="2019" name="Sci. Rep.">
        <title>Comparative genomics of chytrid fungi reveal insights into the obligate biotrophic and pathogenic lifestyle of Synchytrium endobioticum.</title>
        <authorList>
            <person name="van de Vossenberg B.T.L.H."/>
            <person name="Warris S."/>
            <person name="Nguyen H.D.T."/>
            <person name="van Gent-Pelzer M.P.E."/>
            <person name="Joly D.L."/>
            <person name="van de Geest H.C."/>
            <person name="Bonants P.J.M."/>
            <person name="Smith D.S."/>
            <person name="Levesque C.A."/>
            <person name="van der Lee T.A.J."/>
        </authorList>
    </citation>
    <scope>NUCLEOTIDE SEQUENCE [LARGE SCALE GENOMIC DNA]</scope>
    <source>
        <strain evidence="3 4">MB42</strain>
    </source>
</reference>
<feature type="signal peptide" evidence="2">
    <location>
        <begin position="1"/>
        <end position="17"/>
    </location>
</feature>
<dbReference type="PANTHER" id="PTHR11439">
    <property type="entry name" value="GAG-POL-RELATED RETROTRANSPOSON"/>
    <property type="match status" value="1"/>
</dbReference>
<feature type="region of interest" description="Disordered" evidence="1">
    <location>
        <begin position="203"/>
        <end position="222"/>
    </location>
</feature>
<keyword evidence="4" id="KW-1185">Reference proteome</keyword>
<dbReference type="PANTHER" id="PTHR11439:SF483">
    <property type="entry name" value="PEPTIDE SYNTHASE GLIP-LIKE, PUTATIVE (AFU_ORTHOLOGUE AFUA_3G12920)-RELATED"/>
    <property type="match status" value="1"/>
</dbReference>